<protein>
    <submittedName>
        <fullName evidence="1">Uncharacterized protein</fullName>
    </submittedName>
</protein>
<dbReference type="AlphaFoldDB" id="A0A0C3GTC2"/>
<reference evidence="1 2" key="1">
    <citation type="submission" date="2014-04" db="EMBL/GenBank/DDBJ databases">
        <authorList>
            <consortium name="DOE Joint Genome Institute"/>
            <person name="Kuo A."/>
            <person name="Martino E."/>
            <person name="Perotto S."/>
            <person name="Kohler A."/>
            <person name="Nagy L.G."/>
            <person name="Floudas D."/>
            <person name="Copeland A."/>
            <person name="Barry K.W."/>
            <person name="Cichocki N."/>
            <person name="Veneault-Fourrey C."/>
            <person name="LaButti K."/>
            <person name="Lindquist E.A."/>
            <person name="Lipzen A."/>
            <person name="Lundell T."/>
            <person name="Morin E."/>
            <person name="Murat C."/>
            <person name="Sun H."/>
            <person name="Tunlid A."/>
            <person name="Henrissat B."/>
            <person name="Grigoriev I.V."/>
            <person name="Hibbett D.S."/>
            <person name="Martin F."/>
            <person name="Nordberg H.P."/>
            <person name="Cantor M.N."/>
            <person name="Hua S.X."/>
        </authorList>
    </citation>
    <scope>NUCLEOTIDE SEQUENCE [LARGE SCALE GENOMIC DNA]</scope>
    <source>
        <strain evidence="1 2">Zn</strain>
    </source>
</reference>
<gene>
    <name evidence="1" type="ORF">OIDMADRAFT_201912</name>
</gene>
<dbReference type="OrthoDB" id="2117996at2759"/>
<sequence>MNTPGLSQAGIDAANTLGQVFPGVPQNLIQLLNSEILVSDAVNNINNLRCSFSGDSEILQNIGTLWVEAAAAAGADVPGTPLGPAICAKAPTNSGDGYN</sequence>
<accession>A0A0C3GTC2</accession>
<dbReference type="EMBL" id="KN832879">
    <property type="protein sequence ID" value="KIM99290.1"/>
    <property type="molecule type" value="Genomic_DNA"/>
</dbReference>
<reference evidence="2" key="2">
    <citation type="submission" date="2015-01" db="EMBL/GenBank/DDBJ databases">
        <title>Evolutionary Origins and Diversification of the Mycorrhizal Mutualists.</title>
        <authorList>
            <consortium name="DOE Joint Genome Institute"/>
            <consortium name="Mycorrhizal Genomics Consortium"/>
            <person name="Kohler A."/>
            <person name="Kuo A."/>
            <person name="Nagy L.G."/>
            <person name="Floudas D."/>
            <person name="Copeland A."/>
            <person name="Barry K.W."/>
            <person name="Cichocki N."/>
            <person name="Veneault-Fourrey C."/>
            <person name="LaButti K."/>
            <person name="Lindquist E.A."/>
            <person name="Lipzen A."/>
            <person name="Lundell T."/>
            <person name="Morin E."/>
            <person name="Murat C."/>
            <person name="Riley R."/>
            <person name="Ohm R."/>
            <person name="Sun H."/>
            <person name="Tunlid A."/>
            <person name="Henrissat B."/>
            <person name="Grigoriev I.V."/>
            <person name="Hibbett D.S."/>
            <person name="Martin F."/>
        </authorList>
    </citation>
    <scope>NUCLEOTIDE SEQUENCE [LARGE SCALE GENOMIC DNA]</scope>
    <source>
        <strain evidence="2">Zn</strain>
    </source>
</reference>
<organism evidence="1 2">
    <name type="scientific">Oidiodendron maius (strain Zn)</name>
    <dbReference type="NCBI Taxonomy" id="913774"/>
    <lineage>
        <taxon>Eukaryota</taxon>
        <taxon>Fungi</taxon>
        <taxon>Dikarya</taxon>
        <taxon>Ascomycota</taxon>
        <taxon>Pezizomycotina</taxon>
        <taxon>Leotiomycetes</taxon>
        <taxon>Leotiomycetes incertae sedis</taxon>
        <taxon>Myxotrichaceae</taxon>
        <taxon>Oidiodendron</taxon>
    </lineage>
</organism>
<dbReference type="Proteomes" id="UP000054321">
    <property type="component" value="Unassembled WGS sequence"/>
</dbReference>
<evidence type="ECO:0000313" key="1">
    <source>
        <dbReference type="EMBL" id="KIM99290.1"/>
    </source>
</evidence>
<proteinExistence type="predicted"/>
<dbReference type="HOGENOM" id="CLU_2321027_0_0_1"/>
<evidence type="ECO:0000313" key="2">
    <source>
        <dbReference type="Proteomes" id="UP000054321"/>
    </source>
</evidence>
<keyword evidence="2" id="KW-1185">Reference proteome</keyword>
<name>A0A0C3GTC2_OIDMZ</name>
<dbReference type="InParanoid" id="A0A0C3GTC2"/>